<name>A0ABU7IMV2_9FLAO</name>
<dbReference type="InterPro" id="IPR049704">
    <property type="entry name" value="Aminotrans_3_PPA_site"/>
</dbReference>
<comment type="caution">
    <text evidence="2">The sequence shown here is derived from an EMBL/GenBank/DDBJ whole genome shotgun (WGS) entry which is preliminary data.</text>
</comment>
<keyword evidence="2" id="KW-0032">Aminotransferase</keyword>
<dbReference type="SUPFAM" id="SSF53383">
    <property type="entry name" value="PLP-dependent transferases"/>
    <property type="match status" value="1"/>
</dbReference>
<feature type="non-terminal residue" evidence="2">
    <location>
        <position position="153"/>
    </location>
</feature>
<proteinExistence type="predicted"/>
<gene>
    <name evidence="2" type="ORF">V1H85_17740</name>
</gene>
<dbReference type="InterPro" id="IPR005814">
    <property type="entry name" value="Aminotrans_3"/>
</dbReference>
<evidence type="ECO:0000313" key="2">
    <source>
        <dbReference type="EMBL" id="MEE1974300.1"/>
    </source>
</evidence>
<dbReference type="Gene3D" id="3.40.640.10">
    <property type="entry name" value="Type I PLP-dependent aspartate aminotransferase-like (Major domain)"/>
    <property type="match status" value="1"/>
</dbReference>
<comment type="cofactor">
    <cofactor evidence="1">
        <name>pyridoxal 5'-phosphate</name>
        <dbReference type="ChEBI" id="CHEBI:597326"/>
    </cofactor>
</comment>
<organism evidence="2 3">
    <name type="scientific">Maribacter flavus</name>
    <dbReference type="NCBI Taxonomy" id="1658664"/>
    <lineage>
        <taxon>Bacteria</taxon>
        <taxon>Pseudomonadati</taxon>
        <taxon>Bacteroidota</taxon>
        <taxon>Flavobacteriia</taxon>
        <taxon>Flavobacteriales</taxon>
        <taxon>Flavobacteriaceae</taxon>
        <taxon>Maribacter</taxon>
    </lineage>
</organism>
<evidence type="ECO:0000313" key="3">
    <source>
        <dbReference type="Proteomes" id="UP001343698"/>
    </source>
</evidence>
<dbReference type="InterPro" id="IPR015424">
    <property type="entry name" value="PyrdxlP-dep_Trfase"/>
</dbReference>
<dbReference type="EMBL" id="JAZDDF010000038">
    <property type="protein sequence ID" value="MEE1974300.1"/>
    <property type="molecule type" value="Genomic_DNA"/>
</dbReference>
<dbReference type="Pfam" id="PF00202">
    <property type="entry name" value="Aminotran_3"/>
    <property type="match status" value="1"/>
</dbReference>
<dbReference type="RefSeq" id="WP_330072526.1">
    <property type="nucleotide sequence ID" value="NZ_JAZDDF010000038.1"/>
</dbReference>
<dbReference type="InterPro" id="IPR015421">
    <property type="entry name" value="PyrdxlP-dep_Trfase_major"/>
</dbReference>
<sequence>KRDKIIKFAGCYHGHSDSFLIAAGSGAVTFGTPNSPGVTQGTAKDTLLARYNDISNVEEIVKSNPNEIAAIIVEPVAGNMGCIPPVEGFLEGLRQVCDDNGILLIFDEVMTGFRMAKGGVQELKGINADIVCFGKVVGGGLPVGAFASRNEIM</sequence>
<dbReference type="PANTHER" id="PTHR43713:SF3">
    <property type="entry name" value="GLUTAMATE-1-SEMIALDEHYDE 2,1-AMINOMUTASE 1, CHLOROPLASTIC-RELATED"/>
    <property type="match status" value="1"/>
</dbReference>
<keyword evidence="3" id="KW-1185">Reference proteome</keyword>
<protein>
    <submittedName>
        <fullName evidence="2">Aminotransferase class III-fold pyridoxal phosphate-dependent enzyme</fullName>
    </submittedName>
</protein>
<evidence type="ECO:0000256" key="1">
    <source>
        <dbReference type="ARBA" id="ARBA00001933"/>
    </source>
</evidence>
<reference evidence="2 3" key="1">
    <citation type="submission" date="2024-01" db="EMBL/GenBank/DDBJ databases">
        <title>Maribacter spp. originated from different algae showed divergent polysaccharides utilization ability.</title>
        <authorList>
            <person name="Wang H."/>
            <person name="Wu Y."/>
        </authorList>
    </citation>
    <scope>NUCLEOTIDE SEQUENCE [LARGE SCALE GENOMIC DNA]</scope>
    <source>
        <strain evidence="2 3">KPT27_14</strain>
    </source>
</reference>
<feature type="non-terminal residue" evidence="2">
    <location>
        <position position="1"/>
    </location>
</feature>
<dbReference type="PANTHER" id="PTHR43713">
    <property type="entry name" value="GLUTAMATE-1-SEMIALDEHYDE 2,1-AMINOMUTASE"/>
    <property type="match status" value="1"/>
</dbReference>
<dbReference type="PROSITE" id="PS00600">
    <property type="entry name" value="AA_TRANSFER_CLASS_3"/>
    <property type="match status" value="1"/>
</dbReference>
<dbReference type="Proteomes" id="UP001343698">
    <property type="component" value="Unassembled WGS sequence"/>
</dbReference>
<keyword evidence="2" id="KW-0808">Transferase</keyword>
<accession>A0ABU7IMV2</accession>
<dbReference type="GO" id="GO:0008483">
    <property type="term" value="F:transaminase activity"/>
    <property type="evidence" value="ECO:0007669"/>
    <property type="project" value="UniProtKB-KW"/>
</dbReference>